<dbReference type="AlphaFoldDB" id="A0A4Q0VH72"/>
<dbReference type="Proteomes" id="UP000290602">
    <property type="component" value="Unassembled WGS sequence"/>
</dbReference>
<accession>A0A4Q0VH72</accession>
<dbReference type="InterPro" id="IPR044081">
    <property type="entry name" value="DUF5776"/>
</dbReference>
<dbReference type="RefSeq" id="WP_129032617.1">
    <property type="nucleotide sequence ID" value="NZ_CP059603.1"/>
</dbReference>
<protein>
    <recommendedName>
        <fullName evidence="1">DUF5776 domain-containing protein</fullName>
    </recommendedName>
</protein>
<feature type="domain" description="DUF5776" evidence="1">
    <location>
        <begin position="50"/>
        <end position="111"/>
    </location>
</feature>
<proteinExistence type="predicted"/>
<gene>
    <name evidence="2" type="ORF">DXH47_06855</name>
</gene>
<sequence>MTGEVKHYRQGQKLTIKRVVHYHATTRFVLSDGTYITANKQLVRTGAFTHAKYVTVKTGVNLYKDYNLQTKAGHHYTAKTKIKILGWDYSDNGTLRYRVAGGYITANSLYVYKH</sequence>
<organism evidence="2 3">
    <name type="scientific">Levilactobacillus suantsaii</name>
    <dbReference type="NCBI Taxonomy" id="2292255"/>
    <lineage>
        <taxon>Bacteria</taxon>
        <taxon>Bacillati</taxon>
        <taxon>Bacillota</taxon>
        <taxon>Bacilli</taxon>
        <taxon>Lactobacillales</taxon>
        <taxon>Lactobacillaceae</taxon>
        <taxon>Levilactobacillus</taxon>
    </lineage>
</organism>
<evidence type="ECO:0000259" key="1">
    <source>
        <dbReference type="Pfam" id="PF19087"/>
    </source>
</evidence>
<reference evidence="2 3" key="1">
    <citation type="submission" date="2018-08" db="EMBL/GenBank/DDBJ databases">
        <title>Lactobacillus suantsai sp. nov., isolated from traditional fermented suan-tsai in Taiwan.</title>
        <authorList>
            <person name="Huang C.-H."/>
        </authorList>
    </citation>
    <scope>NUCLEOTIDE SEQUENCE [LARGE SCALE GENOMIC DNA]</scope>
    <source>
        <strain evidence="2 3">BCRC 12945</strain>
    </source>
</reference>
<comment type="caution">
    <text evidence="2">The sequence shown here is derived from an EMBL/GenBank/DDBJ whole genome shotgun (WGS) entry which is preliminary data.</text>
</comment>
<dbReference type="Pfam" id="PF19087">
    <property type="entry name" value="DUF5776"/>
    <property type="match status" value="2"/>
</dbReference>
<name>A0A4Q0VH72_9LACO</name>
<dbReference type="OrthoDB" id="2328918at2"/>
<evidence type="ECO:0000313" key="3">
    <source>
        <dbReference type="Proteomes" id="UP000290602"/>
    </source>
</evidence>
<keyword evidence="3" id="KW-1185">Reference proteome</keyword>
<dbReference type="EMBL" id="QXIL01000011">
    <property type="protein sequence ID" value="RXI78479.1"/>
    <property type="molecule type" value="Genomic_DNA"/>
</dbReference>
<feature type="domain" description="DUF5776" evidence="1">
    <location>
        <begin position="2"/>
        <end position="43"/>
    </location>
</feature>
<evidence type="ECO:0000313" key="2">
    <source>
        <dbReference type="EMBL" id="RXI78479.1"/>
    </source>
</evidence>